<organism evidence="1 3">
    <name type="scientific">Rotaria magnacalcarata</name>
    <dbReference type="NCBI Taxonomy" id="392030"/>
    <lineage>
        <taxon>Eukaryota</taxon>
        <taxon>Metazoa</taxon>
        <taxon>Spiralia</taxon>
        <taxon>Gnathifera</taxon>
        <taxon>Rotifera</taxon>
        <taxon>Eurotatoria</taxon>
        <taxon>Bdelloidea</taxon>
        <taxon>Philodinida</taxon>
        <taxon>Philodinidae</taxon>
        <taxon>Rotaria</taxon>
    </lineage>
</organism>
<evidence type="ECO:0000313" key="4">
    <source>
        <dbReference type="Proteomes" id="UP000663866"/>
    </source>
</evidence>
<dbReference type="EMBL" id="CAJOBG010003652">
    <property type="protein sequence ID" value="CAF4074420.1"/>
    <property type="molecule type" value="Genomic_DNA"/>
</dbReference>
<gene>
    <name evidence="2" type="ORF">OVN521_LOCUS19389</name>
    <name evidence="1" type="ORF">WKI299_LOCUS24798</name>
</gene>
<comment type="caution">
    <text evidence="1">The sequence shown here is derived from an EMBL/GenBank/DDBJ whole genome shotgun (WGS) entry which is preliminary data.</text>
</comment>
<dbReference type="EMBL" id="CAJNRF010010692">
    <property type="protein sequence ID" value="CAF2123220.1"/>
    <property type="molecule type" value="Genomic_DNA"/>
</dbReference>
<proteinExistence type="predicted"/>
<evidence type="ECO:0000313" key="1">
    <source>
        <dbReference type="EMBL" id="CAF2123220.1"/>
    </source>
</evidence>
<reference evidence="1" key="1">
    <citation type="submission" date="2021-02" db="EMBL/GenBank/DDBJ databases">
        <authorList>
            <person name="Nowell W R."/>
        </authorList>
    </citation>
    <scope>NUCLEOTIDE SEQUENCE</scope>
</reference>
<name>A0A816V9W4_9BILA</name>
<evidence type="ECO:0000313" key="3">
    <source>
        <dbReference type="Proteomes" id="UP000663856"/>
    </source>
</evidence>
<sequence>CVIDGFVYAELSVHDLPSEDLPPEDSLSVD</sequence>
<accession>A0A816V9W4</accession>
<dbReference type="Proteomes" id="UP000663866">
    <property type="component" value="Unassembled WGS sequence"/>
</dbReference>
<feature type="non-terminal residue" evidence="1">
    <location>
        <position position="1"/>
    </location>
</feature>
<protein>
    <submittedName>
        <fullName evidence="1">Uncharacterized protein</fullName>
    </submittedName>
</protein>
<evidence type="ECO:0000313" key="2">
    <source>
        <dbReference type="EMBL" id="CAF4074420.1"/>
    </source>
</evidence>
<dbReference type="AlphaFoldDB" id="A0A816V9W4"/>
<keyword evidence="4" id="KW-1185">Reference proteome</keyword>
<dbReference type="Proteomes" id="UP000663856">
    <property type="component" value="Unassembled WGS sequence"/>
</dbReference>